<feature type="domain" description="Xylanolytic transcriptional activator regulatory" evidence="3">
    <location>
        <begin position="303"/>
        <end position="376"/>
    </location>
</feature>
<dbReference type="InterPro" id="IPR050987">
    <property type="entry name" value="AtrR-like"/>
</dbReference>
<dbReference type="GO" id="GO:0008270">
    <property type="term" value="F:zinc ion binding"/>
    <property type="evidence" value="ECO:0007669"/>
    <property type="project" value="InterPro"/>
</dbReference>
<proteinExistence type="predicted"/>
<accession>N4UD97</accession>
<feature type="compositionally biased region" description="Basic and acidic residues" evidence="2">
    <location>
        <begin position="76"/>
        <end position="85"/>
    </location>
</feature>
<dbReference type="OrthoDB" id="103819at2759"/>
<dbReference type="GO" id="GO:0003677">
    <property type="term" value="F:DNA binding"/>
    <property type="evidence" value="ECO:0007669"/>
    <property type="project" value="InterPro"/>
</dbReference>
<organism evidence="4 5">
    <name type="scientific">Fusarium oxysporum f. sp. cubense (strain race 1)</name>
    <name type="common">Panama disease fungus</name>
    <dbReference type="NCBI Taxonomy" id="1229664"/>
    <lineage>
        <taxon>Eukaryota</taxon>
        <taxon>Fungi</taxon>
        <taxon>Dikarya</taxon>
        <taxon>Ascomycota</taxon>
        <taxon>Pezizomycotina</taxon>
        <taxon>Sordariomycetes</taxon>
        <taxon>Hypocreomycetidae</taxon>
        <taxon>Hypocreales</taxon>
        <taxon>Nectriaceae</taxon>
        <taxon>Fusarium</taxon>
        <taxon>Fusarium oxysporum species complex</taxon>
    </lineage>
</organism>
<dbReference type="STRING" id="1229664.N4UD97"/>
<dbReference type="GO" id="GO:0006351">
    <property type="term" value="P:DNA-templated transcription"/>
    <property type="evidence" value="ECO:0007669"/>
    <property type="project" value="InterPro"/>
</dbReference>
<dbReference type="CDD" id="cd12148">
    <property type="entry name" value="fungal_TF_MHR"/>
    <property type="match status" value="1"/>
</dbReference>
<feature type="region of interest" description="Disordered" evidence="2">
    <location>
        <begin position="1"/>
        <end position="29"/>
    </location>
</feature>
<feature type="region of interest" description="Disordered" evidence="2">
    <location>
        <begin position="76"/>
        <end position="109"/>
    </location>
</feature>
<dbReference type="PANTHER" id="PTHR46910:SF5">
    <property type="entry name" value="ZN(II)2CYS6 TRANSCRIPTION FACTOR (EUROFUNG)"/>
    <property type="match status" value="1"/>
</dbReference>
<feature type="non-terminal residue" evidence="4">
    <location>
        <position position="1"/>
    </location>
</feature>
<dbReference type="Pfam" id="PF04082">
    <property type="entry name" value="Fungal_trans"/>
    <property type="match status" value="1"/>
</dbReference>
<dbReference type="EMBL" id="KB730345">
    <property type="protein sequence ID" value="ENH66771.1"/>
    <property type="molecule type" value="Genomic_DNA"/>
</dbReference>
<dbReference type="PANTHER" id="PTHR46910">
    <property type="entry name" value="TRANSCRIPTION FACTOR PDR1"/>
    <property type="match status" value="1"/>
</dbReference>
<dbReference type="VEuPathDB" id="FungiDB:FOC1_g10007422"/>
<gene>
    <name evidence="4" type="ORF">FOC1_g10007422</name>
</gene>
<dbReference type="AlphaFoldDB" id="N4UD97"/>
<dbReference type="SMART" id="SM00906">
    <property type="entry name" value="Fungal_trans"/>
    <property type="match status" value="1"/>
</dbReference>
<dbReference type="HOGENOM" id="CLU_009377_3_2_1"/>
<reference evidence="5" key="1">
    <citation type="submission" date="2012-09" db="EMBL/GenBank/DDBJ databases">
        <title>Genome sequencing and comparative transcriptomics of race 1 and race 4 of banana pathogen: Fusarium oxysporum f. sp. cubense.</title>
        <authorList>
            <person name="Fang X."/>
            <person name="Huang J."/>
        </authorList>
    </citation>
    <scope>NUCLEOTIDE SEQUENCE [LARGE SCALE GENOMIC DNA]</scope>
    <source>
        <strain evidence="5">race 1</strain>
    </source>
</reference>
<evidence type="ECO:0000256" key="2">
    <source>
        <dbReference type="SAM" id="MobiDB-lite"/>
    </source>
</evidence>
<name>N4UD97_FUSC1</name>
<feature type="compositionally biased region" description="Polar residues" evidence="2">
    <location>
        <begin position="127"/>
        <end position="155"/>
    </location>
</feature>
<dbReference type="InterPro" id="IPR007219">
    <property type="entry name" value="XnlR_reg_dom"/>
</dbReference>
<evidence type="ECO:0000313" key="5">
    <source>
        <dbReference type="Proteomes" id="UP000016928"/>
    </source>
</evidence>
<evidence type="ECO:0000313" key="4">
    <source>
        <dbReference type="EMBL" id="ENH66771.1"/>
    </source>
</evidence>
<evidence type="ECO:0000256" key="1">
    <source>
        <dbReference type="ARBA" id="ARBA00023242"/>
    </source>
</evidence>
<evidence type="ECO:0000259" key="3">
    <source>
        <dbReference type="SMART" id="SM00906"/>
    </source>
</evidence>
<reference evidence="5" key="2">
    <citation type="journal article" date="2014" name="PLoS ONE">
        <title>Genome and Transcriptome Analysis of the Fungal Pathogen Fusarium oxysporum f. sp. cubense Causing Banana Vascular Wilt Disease.</title>
        <authorList>
            <person name="Guo L."/>
            <person name="Han L."/>
            <person name="Yang L."/>
            <person name="Zeng H."/>
            <person name="Fan D."/>
            <person name="Zhu Y."/>
            <person name="Feng Y."/>
            <person name="Wang G."/>
            <person name="Peng C."/>
            <person name="Jiang X."/>
            <person name="Zhou D."/>
            <person name="Ni P."/>
            <person name="Liang C."/>
            <person name="Liu L."/>
            <person name="Wang J."/>
            <person name="Mao C."/>
            <person name="Fang X."/>
            <person name="Peng M."/>
            <person name="Huang J."/>
        </authorList>
    </citation>
    <scope>NUCLEOTIDE SEQUENCE [LARGE SCALE GENOMIC DNA]</scope>
    <source>
        <strain evidence="5">race 1</strain>
    </source>
</reference>
<dbReference type="GO" id="GO:0003700">
    <property type="term" value="F:DNA-binding transcription factor activity"/>
    <property type="evidence" value="ECO:0007669"/>
    <property type="project" value="InterPro"/>
</dbReference>
<protein>
    <submittedName>
        <fullName evidence="4">Putative transcriptional regulatory protein C11D3.07c</fullName>
    </submittedName>
</protein>
<feature type="compositionally biased region" description="Low complexity" evidence="2">
    <location>
        <begin position="17"/>
        <end position="29"/>
    </location>
</feature>
<dbReference type="Proteomes" id="UP000016928">
    <property type="component" value="Unassembled WGS sequence"/>
</dbReference>
<feature type="region of interest" description="Disordered" evidence="2">
    <location>
        <begin position="126"/>
        <end position="155"/>
    </location>
</feature>
<dbReference type="OMA" id="HISTCER"/>
<sequence>ARNVRTMVSDPTMALMPAAPTTPRHATPRNARLRGSVAPWLRGPLKFRNIDTLIPPPLHALARRLFIDIPRNSLEAEKDNGDRRNPSATPKETGPGFSSVYPRADVPPKRDRIAQLEERVKYLCDRLSTTETQPNSTNATPDSTTGPASSAASILTSQHESFRVDDPGVYQGGSSFSDQSVQANDISQSSIAASNIVSRYDLDTISRQLKDHLQPLDMPALSKDYQLSSSVTSKHHPEMELLPTQLSPLAQEHDLKAHISTCERNFSRGIETYQTLAMPCFENVFSLAIGMTKAQEEGKPFLCCTLLAAAASHCRMLGYCQEATYGKHQARRADQMRRAFWFIYITDKNMSLLQGRPSYLQDTEVDAWYPRVSPDASCKAWDELFILGIKFAKIQGEVYGHLYSSTARHSSRVQQEQTVNQLSDKIQSWYIDLGKLDSSQMKDHEVFELSKKNWDVMYYSTLTLILIKAKTTDEKSGISLKCVEAARAGLQSHLICFSSYQTIDSPGLVSEADYASWVLHQSSLNPFIVIFLHAIDVDNDMEDVCLLDHMVAVLERISGASHACQTLFKVCSTFARLARALIEARMNSAASHSQARDAFQAFTETHSVSQLGLEPFEGFFGANMIEQLTNHESYSFASMLGSWTTDETETKRGVPE</sequence>
<keyword evidence="1" id="KW-0539">Nucleus</keyword>